<feature type="domain" description="Mandelate racemase/muconate lactonizing enzyme C-terminal" evidence="2">
    <location>
        <begin position="126"/>
        <end position="234"/>
    </location>
</feature>
<dbReference type="NCBIfam" id="NF010624">
    <property type="entry name" value="PRK14017.1"/>
    <property type="match status" value="1"/>
</dbReference>
<dbReference type="SUPFAM" id="SSF54826">
    <property type="entry name" value="Enolase N-terminal domain-like"/>
    <property type="match status" value="1"/>
</dbReference>
<dbReference type="InterPro" id="IPR013341">
    <property type="entry name" value="Mandelate_racemase_N_dom"/>
</dbReference>
<dbReference type="AlphaFoldDB" id="A0A2Z4AGL7"/>
<keyword evidence="1 3" id="KW-0456">Lyase</keyword>
<dbReference type="Proteomes" id="UP000247465">
    <property type="component" value="Chromosome"/>
</dbReference>
<dbReference type="InterPro" id="IPR034593">
    <property type="entry name" value="DgoD-like"/>
</dbReference>
<evidence type="ECO:0000313" key="3">
    <source>
        <dbReference type="EMBL" id="AWT59294.1"/>
    </source>
</evidence>
<dbReference type="InterPro" id="IPR018110">
    <property type="entry name" value="Mandel_Rmase/mucon_lact_enz_CS"/>
</dbReference>
<dbReference type="Gene3D" id="3.30.390.10">
    <property type="entry name" value="Enolase-like, N-terminal domain"/>
    <property type="match status" value="1"/>
</dbReference>
<reference evidence="3 4" key="1">
    <citation type="submission" date="2018-06" db="EMBL/GenBank/DDBJ databases">
        <title>Draft Genome Sequence of a Novel Marine Bacterium Related to the Verrucomicrobia.</title>
        <authorList>
            <person name="Vosseberg J."/>
            <person name="Martijn J."/>
            <person name="Ettema T.J.G."/>
        </authorList>
    </citation>
    <scope>NUCLEOTIDE SEQUENCE [LARGE SCALE GENOMIC DNA]</scope>
    <source>
        <strain evidence="3">TARA_B100001123</strain>
    </source>
</reference>
<dbReference type="PROSITE" id="PS00909">
    <property type="entry name" value="MR_MLE_2"/>
    <property type="match status" value="1"/>
</dbReference>
<dbReference type="InterPro" id="IPR013342">
    <property type="entry name" value="Mandelate_racemase_C"/>
</dbReference>
<dbReference type="GO" id="GO:0008869">
    <property type="term" value="F:galactonate dehydratase activity"/>
    <property type="evidence" value="ECO:0007669"/>
    <property type="project" value="UniProtKB-EC"/>
</dbReference>
<dbReference type="Pfam" id="PF13378">
    <property type="entry name" value="MR_MLE_C"/>
    <property type="match status" value="1"/>
</dbReference>
<dbReference type="SMART" id="SM00922">
    <property type="entry name" value="MR_MLE"/>
    <property type="match status" value="1"/>
</dbReference>
<evidence type="ECO:0000313" key="4">
    <source>
        <dbReference type="Proteomes" id="UP000247465"/>
    </source>
</evidence>
<protein>
    <submittedName>
        <fullName evidence="3">D-galactonate dehydratase</fullName>
        <ecNumber evidence="3">4.2.1.6</ecNumber>
    </submittedName>
</protein>
<evidence type="ECO:0000259" key="2">
    <source>
        <dbReference type="SMART" id="SM00922"/>
    </source>
</evidence>
<dbReference type="PANTHER" id="PTHR48080:SF2">
    <property type="entry name" value="D-GALACTONATE DEHYDRATASE"/>
    <property type="match status" value="1"/>
</dbReference>
<evidence type="ECO:0000256" key="1">
    <source>
        <dbReference type="ARBA" id="ARBA00023239"/>
    </source>
</evidence>
<dbReference type="InterPro" id="IPR036849">
    <property type="entry name" value="Enolase-like_C_sf"/>
</dbReference>
<dbReference type="Pfam" id="PF02746">
    <property type="entry name" value="MR_MLE_N"/>
    <property type="match status" value="1"/>
</dbReference>
<dbReference type="KEGG" id="mtar:DF168_00476"/>
<dbReference type="EMBL" id="CP029803">
    <property type="protein sequence ID" value="AWT59294.1"/>
    <property type="molecule type" value="Genomic_DNA"/>
</dbReference>
<dbReference type="SFLD" id="SFLDG00179">
    <property type="entry name" value="mandelate_racemase"/>
    <property type="match status" value="1"/>
</dbReference>
<organism evidence="3 4">
    <name type="scientific">Candidatus Moanibacter tarae</name>
    <dbReference type="NCBI Taxonomy" id="2200854"/>
    <lineage>
        <taxon>Bacteria</taxon>
        <taxon>Pseudomonadati</taxon>
        <taxon>Verrucomicrobiota</taxon>
        <taxon>Opitutia</taxon>
        <taxon>Puniceicoccales</taxon>
        <taxon>Puniceicoccales incertae sedis</taxon>
        <taxon>Candidatus Moanibacter</taxon>
    </lineage>
</organism>
<gene>
    <name evidence="3" type="primary">dgoD_5</name>
    <name evidence="3" type="ORF">DF168_00476</name>
</gene>
<dbReference type="PANTHER" id="PTHR48080">
    <property type="entry name" value="D-GALACTONATE DEHYDRATASE-RELATED"/>
    <property type="match status" value="1"/>
</dbReference>
<dbReference type="InterPro" id="IPR029065">
    <property type="entry name" value="Enolase_C-like"/>
</dbReference>
<dbReference type="InterPro" id="IPR029017">
    <property type="entry name" value="Enolase-like_N"/>
</dbReference>
<proteinExistence type="predicted"/>
<sequence>MKITKFEVTPLIQRGLLLAVHTDKGFIGYGSPMNYEHGRTIERAILDMSEYLIGRDPRQIEDHWQTLFRSSYSRQMPILLGALSGIEMACLDILGKSLDTPIWRLLGGSCRDRIRVYSGLGDSMTPESAAASARKAVEEGFTAIKATPFRKAVRLIENPAGIDIIVAFVSAIREAVGPEVDIGLDFHRGTTPAMAKIVIKELEPLRPLFIEEPTKMIPGCVDALKEVALSTHIPIATGERSTSRWGFYEICHKRAAAILQPDIRACGGILEMKKISNLAEIHEILIAPHSAADPVGIIASIHAMAGTPNFLIHEFGGGTGEGFLKEPLGFEDGFVDLPDGPGLGIEIDEEGLKENTFLGDWGQRVMRRHPEDGTFSDF</sequence>
<dbReference type="EC" id="4.2.1.6" evidence="3"/>
<name>A0A2Z4AGL7_9BACT</name>
<dbReference type="SUPFAM" id="SSF51604">
    <property type="entry name" value="Enolase C-terminal domain-like"/>
    <property type="match status" value="1"/>
</dbReference>
<dbReference type="SFLD" id="SFLDS00001">
    <property type="entry name" value="Enolase"/>
    <property type="match status" value="1"/>
</dbReference>
<dbReference type="GO" id="GO:0009063">
    <property type="term" value="P:amino acid catabolic process"/>
    <property type="evidence" value="ECO:0007669"/>
    <property type="project" value="InterPro"/>
</dbReference>
<dbReference type="Gene3D" id="3.20.20.120">
    <property type="entry name" value="Enolase-like C-terminal domain"/>
    <property type="match status" value="1"/>
</dbReference>
<accession>A0A2Z4AGL7</accession>